<evidence type="ECO:0000256" key="2">
    <source>
        <dbReference type="ARBA" id="ARBA00008900"/>
    </source>
</evidence>
<dbReference type="EMBL" id="FNGA01000001">
    <property type="protein sequence ID" value="SDK60671.1"/>
    <property type="molecule type" value="Genomic_DNA"/>
</dbReference>
<evidence type="ECO:0000256" key="4">
    <source>
        <dbReference type="ARBA" id="ARBA00048807"/>
    </source>
</evidence>
<feature type="binding site" evidence="7">
    <location>
        <position position="33"/>
    </location>
    <ligand>
        <name>Zn(2+)</name>
        <dbReference type="ChEBI" id="CHEBI:29105"/>
    </ligand>
</feature>
<dbReference type="Proteomes" id="UP000199053">
    <property type="component" value="Unassembled WGS sequence"/>
</dbReference>
<feature type="active site" description="Proton acceptor" evidence="6">
    <location>
        <position position="27"/>
    </location>
</feature>
<protein>
    <recommendedName>
        <fullName evidence="3 5">6-carboxy-5,6,7,8-tetrahydropterin synthase</fullName>
        <ecNumber evidence="5">4.-.-.-</ecNumber>
    </recommendedName>
</protein>
<organism evidence="8 9">
    <name type="scientific">Maridesulfovibrio ferrireducens</name>
    <dbReference type="NCBI Taxonomy" id="246191"/>
    <lineage>
        <taxon>Bacteria</taxon>
        <taxon>Pseudomonadati</taxon>
        <taxon>Thermodesulfobacteriota</taxon>
        <taxon>Desulfovibrionia</taxon>
        <taxon>Desulfovibrionales</taxon>
        <taxon>Desulfovibrionaceae</taxon>
        <taxon>Maridesulfovibrio</taxon>
    </lineage>
</organism>
<keyword evidence="5" id="KW-0456">Lyase</keyword>
<evidence type="ECO:0000256" key="3">
    <source>
        <dbReference type="ARBA" id="ARBA00018141"/>
    </source>
</evidence>
<dbReference type="InterPro" id="IPR038418">
    <property type="entry name" value="6-PTP_synth/QueD_sf"/>
</dbReference>
<keyword evidence="5 7" id="KW-0479">Metal-binding</keyword>
<dbReference type="PANTHER" id="PTHR12589:SF8">
    <property type="entry name" value="6-CARBOXY-5,6,7,8-TETRAHYDROPTERIN SYNTHASE"/>
    <property type="match status" value="1"/>
</dbReference>
<evidence type="ECO:0000256" key="1">
    <source>
        <dbReference type="ARBA" id="ARBA00005061"/>
    </source>
</evidence>
<dbReference type="SUPFAM" id="SSF55620">
    <property type="entry name" value="Tetrahydrobiopterin biosynthesis enzymes-like"/>
    <property type="match status" value="1"/>
</dbReference>
<dbReference type="STRING" id="246191.SAMN05660337_0968"/>
<dbReference type="GO" id="GO:0070497">
    <property type="term" value="F:6-carboxytetrahydropterin synthase activity"/>
    <property type="evidence" value="ECO:0007669"/>
    <property type="project" value="UniProtKB-EC"/>
</dbReference>
<dbReference type="EC" id="4.-.-.-" evidence="5"/>
<dbReference type="PANTHER" id="PTHR12589">
    <property type="entry name" value="PYRUVOYL TETRAHYDROBIOPTERIN SYNTHASE"/>
    <property type="match status" value="1"/>
</dbReference>
<dbReference type="AlphaFoldDB" id="A0A1G9D9X4"/>
<dbReference type="OrthoDB" id="9804698at2"/>
<dbReference type="PIRSF" id="PIRSF006113">
    <property type="entry name" value="PTP_synth"/>
    <property type="match status" value="1"/>
</dbReference>
<reference evidence="9" key="1">
    <citation type="submission" date="2016-10" db="EMBL/GenBank/DDBJ databases">
        <authorList>
            <person name="Varghese N."/>
            <person name="Submissions S."/>
        </authorList>
    </citation>
    <scope>NUCLEOTIDE SEQUENCE [LARGE SCALE GENOMIC DNA]</scope>
    <source>
        <strain evidence="9">DSM 16995</strain>
    </source>
</reference>
<feature type="binding site" evidence="7">
    <location>
        <position position="18"/>
    </location>
    <ligand>
        <name>Zn(2+)</name>
        <dbReference type="ChEBI" id="CHEBI:29105"/>
    </ligand>
</feature>
<feature type="active site" description="Charge relay system" evidence="6">
    <location>
        <position position="72"/>
    </location>
</feature>
<proteinExistence type="inferred from homology"/>
<evidence type="ECO:0000256" key="6">
    <source>
        <dbReference type="PIRSR" id="PIRSR006113-1"/>
    </source>
</evidence>
<feature type="active site" description="Charge relay system" evidence="6">
    <location>
        <position position="117"/>
    </location>
</feature>
<comment type="pathway">
    <text evidence="1 5">Purine metabolism; 7-cyano-7-deazaguanine biosynthesis.</text>
</comment>
<feature type="binding site" evidence="7">
    <location>
        <position position="31"/>
    </location>
    <ligand>
        <name>Zn(2+)</name>
        <dbReference type="ChEBI" id="CHEBI:29105"/>
    </ligand>
</feature>
<gene>
    <name evidence="8" type="ORF">SAMN05660337_0968</name>
</gene>
<comment type="similarity">
    <text evidence="2 5">Belongs to the PTPS family. QueD subfamily.</text>
</comment>
<keyword evidence="5 7" id="KW-0862">Zinc</keyword>
<evidence type="ECO:0000313" key="9">
    <source>
        <dbReference type="Proteomes" id="UP000199053"/>
    </source>
</evidence>
<sequence>MNKGTWKLKVKKDFAAAHQLRNYGGKCENIHGHNFGVEVEIEGNKLDSKIEILMDFKVLKNELSAVLETLDHKHLNEIEYFKHRNPSSENLARYVYEEMKKRVETDGIKLVYASVSENDSSVATYSEV</sequence>
<comment type="cofactor">
    <cofactor evidence="5 7">
        <name>Zn(2+)</name>
        <dbReference type="ChEBI" id="CHEBI:29105"/>
    </cofactor>
    <text evidence="5 7">Binds 1 zinc ion per subunit.</text>
</comment>
<dbReference type="Pfam" id="PF01242">
    <property type="entry name" value="PTPS"/>
    <property type="match status" value="1"/>
</dbReference>
<dbReference type="NCBIfam" id="TIGR03367">
    <property type="entry name" value="queuosine_QueD"/>
    <property type="match status" value="1"/>
</dbReference>
<comment type="catalytic activity">
    <reaction evidence="4 5">
        <text>7,8-dihydroneopterin 3'-triphosphate + H2O = 6-carboxy-5,6,7,8-tetrahydropterin + triphosphate + acetaldehyde + 2 H(+)</text>
        <dbReference type="Rhea" id="RHEA:27966"/>
        <dbReference type="ChEBI" id="CHEBI:15343"/>
        <dbReference type="ChEBI" id="CHEBI:15377"/>
        <dbReference type="ChEBI" id="CHEBI:15378"/>
        <dbReference type="ChEBI" id="CHEBI:18036"/>
        <dbReference type="ChEBI" id="CHEBI:58462"/>
        <dbReference type="ChEBI" id="CHEBI:61032"/>
        <dbReference type="EC" id="4.1.2.50"/>
    </reaction>
</comment>
<dbReference type="GO" id="GO:0008616">
    <property type="term" value="P:tRNA queuosine(34) biosynthetic process"/>
    <property type="evidence" value="ECO:0007669"/>
    <property type="project" value="UniProtKB-KW"/>
</dbReference>
<dbReference type="Gene3D" id="3.30.479.10">
    <property type="entry name" value="6-pyruvoyl tetrahydropterin synthase/QueD"/>
    <property type="match status" value="1"/>
</dbReference>
<accession>A0A1G9D9X4</accession>
<evidence type="ECO:0000313" key="8">
    <source>
        <dbReference type="EMBL" id="SDK60671.1"/>
    </source>
</evidence>
<keyword evidence="5" id="KW-0671">Queuosine biosynthesis</keyword>
<dbReference type="RefSeq" id="WP_092158736.1">
    <property type="nucleotide sequence ID" value="NZ_FNGA01000001.1"/>
</dbReference>
<dbReference type="GO" id="GO:0046872">
    <property type="term" value="F:metal ion binding"/>
    <property type="evidence" value="ECO:0007669"/>
    <property type="project" value="UniProtKB-KW"/>
</dbReference>
<evidence type="ECO:0000256" key="7">
    <source>
        <dbReference type="PIRSR" id="PIRSR006113-2"/>
    </source>
</evidence>
<name>A0A1G9D9X4_9BACT</name>
<keyword evidence="9" id="KW-1185">Reference proteome</keyword>
<dbReference type="InterPro" id="IPR007115">
    <property type="entry name" value="6-PTP_synth/QueD"/>
</dbReference>
<evidence type="ECO:0000256" key="5">
    <source>
        <dbReference type="PIRNR" id="PIRNR006113"/>
    </source>
</evidence>
<dbReference type="UniPathway" id="UPA00391"/>